<protein>
    <submittedName>
        <fullName evidence="1">Uncharacterized protein</fullName>
    </submittedName>
</protein>
<name>A0A2S6C5N5_9PEZI</name>
<gene>
    <name evidence="1" type="ORF">CBER1_01500</name>
</gene>
<proteinExistence type="predicted"/>
<dbReference type="EMBL" id="PNEN01000549">
    <property type="protein sequence ID" value="PPJ55041.1"/>
    <property type="molecule type" value="Genomic_DNA"/>
</dbReference>
<evidence type="ECO:0000313" key="2">
    <source>
        <dbReference type="Proteomes" id="UP000237631"/>
    </source>
</evidence>
<sequence>MMPAATDRPNPLDTDPLVLRVGGALTLEAPLNEMSKVNRSDGVVEFIDLKGRKAYEGIRVLVSGGRFHGRPAIVLQRCEAFRLLDLAPELQTEIFSYFATEDEDKRIHLKFYHKNKQRYLVRGTFQPAKQTKGPAGDGVTDHRMGLRSDALNLMLVRKQIHDTVKPVLYGTNHFDFHSSESIRELKSLGGVGLKGVTFLRDITVVLENSTAANRIVADLSASPLLRKLVIVHERINKCIFSKRGYSVSRLAQDLMPLIDSLHVSRQAAPRSYKLQDIVSLKECHCTTCDTTSQGKACCELPACATAHTLFEQKMRQLIEDKYGADA</sequence>
<comment type="caution">
    <text evidence="1">The sequence shown here is derived from an EMBL/GenBank/DDBJ whole genome shotgun (WGS) entry which is preliminary data.</text>
</comment>
<keyword evidence="2" id="KW-1185">Reference proteome</keyword>
<evidence type="ECO:0000313" key="1">
    <source>
        <dbReference type="EMBL" id="PPJ55041.1"/>
    </source>
</evidence>
<accession>A0A2S6C5N5</accession>
<reference evidence="2" key="1">
    <citation type="journal article" date="2017" name="bioRxiv">
        <title>Conservation of a gene cluster reveals novel cercosporin biosynthetic mechanisms and extends production to the genus Colletotrichum.</title>
        <authorList>
            <person name="de Jonge R."/>
            <person name="Ebert M.K."/>
            <person name="Huitt-Roehl C.R."/>
            <person name="Pal P."/>
            <person name="Suttle J.C."/>
            <person name="Spanner R.E."/>
            <person name="Neubauer J.D."/>
            <person name="Jurick W.M.II."/>
            <person name="Stott K.A."/>
            <person name="Secor G.A."/>
            <person name="Thomma B.P.H.J."/>
            <person name="Van de Peer Y."/>
            <person name="Townsend C.A."/>
            <person name="Bolton M.D."/>
        </authorList>
    </citation>
    <scope>NUCLEOTIDE SEQUENCE [LARGE SCALE GENOMIC DNA]</scope>
    <source>
        <strain evidence="2">CBS538.71</strain>
    </source>
</reference>
<dbReference type="OrthoDB" id="3636284at2759"/>
<organism evidence="1 2">
    <name type="scientific">Cercospora berteroae</name>
    <dbReference type="NCBI Taxonomy" id="357750"/>
    <lineage>
        <taxon>Eukaryota</taxon>
        <taxon>Fungi</taxon>
        <taxon>Dikarya</taxon>
        <taxon>Ascomycota</taxon>
        <taxon>Pezizomycotina</taxon>
        <taxon>Dothideomycetes</taxon>
        <taxon>Dothideomycetidae</taxon>
        <taxon>Mycosphaerellales</taxon>
        <taxon>Mycosphaerellaceae</taxon>
        <taxon>Cercospora</taxon>
    </lineage>
</organism>
<dbReference type="Proteomes" id="UP000237631">
    <property type="component" value="Unassembled WGS sequence"/>
</dbReference>
<dbReference type="AlphaFoldDB" id="A0A2S6C5N5"/>